<protein>
    <submittedName>
        <fullName evidence="1">Uncharacterized protein</fullName>
    </submittedName>
</protein>
<proteinExistence type="predicted"/>
<evidence type="ECO:0000313" key="2">
    <source>
        <dbReference type="Proteomes" id="UP001164929"/>
    </source>
</evidence>
<comment type="caution">
    <text evidence="1">The sequence shown here is derived from an EMBL/GenBank/DDBJ whole genome shotgun (WGS) entry which is preliminary data.</text>
</comment>
<keyword evidence="2" id="KW-1185">Reference proteome</keyword>
<gene>
    <name evidence="1" type="ORF">NC653_000201</name>
</gene>
<accession>A0AAD6RJ88</accession>
<name>A0AAD6RJ88_9ROSI</name>
<dbReference type="EMBL" id="JAQIZT010000001">
    <property type="protein sequence ID" value="KAJ7009445.1"/>
    <property type="molecule type" value="Genomic_DNA"/>
</dbReference>
<dbReference type="AlphaFoldDB" id="A0AAD6RJ88"/>
<sequence>MDLTVVYNVHMEHELGPLDQDFIPENDHLAHLRKSENKMISNPVGPYPSRAVSVGIVLGFQAWYLPWISSSIDPNPSVHVSVDICIGFQAWLMSINFKLYLPWFSSPIDNLSWFSSSVDPIPLRAVSVGIDLGFRVWLVLGH</sequence>
<organism evidence="1 2">
    <name type="scientific">Populus alba x Populus x berolinensis</name>
    <dbReference type="NCBI Taxonomy" id="444605"/>
    <lineage>
        <taxon>Eukaryota</taxon>
        <taxon>Viridiplantae</taxon>
        <taxon>Streptophyta</taxon>
        <taxon>Embryophyta</taxon>
        <taxon>Tracheophyta</taxon>
        <taxon>Spermatophyta</taxon>
        <taxon>Magnoliopsida</taxon>
        <taxon>eudicotyledons</taxon>
        <taxon>Gunneridae</taxon>
        <taxon>Pentapetalae</taxon>
        <taxon>rosids</taxon>
        <taxon>fabids</taxon>
        <taxon>Malpighiales</taxon>
        <taxon>Salicaceae</taxon>
        <taxon>Saliceae</taxon>
        <taxon>Populus</taxon>
    </lineage>
</organism>
<dbReference type="Proteomes" id="UP001164929">
    <property type="component" value="Chromosome 1"/>
</dbReference>
<evidence type="ECO:0000313" key="1">
    <source>
        <dbReference type="EMBL" id="KAJ7009445.1"/>
    </source>
</evidence>
<reference evidence="1 2" key="1">
    <citation type="journal article" date="2023" name="Mol. Ecol. Resour.">
        <title>Chromosome-level genome assembly of a triploid poplar Populus alba 'Berolinensis'.</title>
        <authorList>
            <person name="Chen S."/>
            <person name="Yu Y."/>
            <person name="Wang X."/>
            <person name="Wang S."/>
            <person name="Zhang T."/>
            <person name="Zhou Y."/>
            <person name="He R."/>
            <person name="Meng N."/>
            <person name="Wang Y."/>
            <person name="Liu W."/>
            <person name="Liu Z."/>
            <person name="Liu J."/>
            <person name="Guo Q."/>
            <person name="Huang H."/>
            <person name="Sederoff R.R."/>
            <person name="Wang G."/>
            <person name="Qu G."/>
            <person name="Chen S."/>
        </authorList>
    </citation>
    <scope>NUCLEOTIDE SEQUENCE [LARGE SCALE GENOMIC DNA]</scope>
    <source>
        <strain evidence="1">SC-2020</strain>
    </source>
</reference>